<keyword evidence="10" id="KW-0812">Transmembrane</keyword>
<keyword evidence="3" id="KW-0808">Transferase</keyword>
<keyword evidence="10" id="KW-0472">Membrane</keyword>
<reference evidence="12" key="2">
    <citation type="journal article" date="2022" name="Microbiol. Resour. Announc.">
        <title>Metagenome Sequencing to Explore Phylogenomics of Terrestrial Cyanobacteria.</title>
        <authorList>
            <person name="Ward R.D."/>
            <person name="Stajich J.E."/>
            <person name="Johansen J.R."/>
            <person name="Huntemann M."/>
            <person name="Clum A."/>
            <person name="Foster B."/>
            <person name="Foster B."/>
            <person name="Roux S."/>
            <person name="Palaniappan K."/>
            <person name="Varghese N."/>
            <person name="Mukherjee S."/>
            <person name="Reddy T.B.K."/>
            <person name="Daum C."/>
            <person name="Copeland A."/>
            <person name="Chen I.A."/>
            <person name="Ivanova N.N."/>
            <person name="Kyrpides N.C."/>
            <person name="Shapiro N."/>
            <person name="Eloe-Fadrosh E.A."/>
            <person name="Pietrasiak N."/>
        </authorList>
    </citation>
    <scope>NUCLEOTIDE SEQUENCE</scope>
    <source>
        <strain evidence="12">JT2-VF2</strain>
    </source>
</reference>
<dbReference type="CDD" id="cd05387">
    <property type="entry name" value="BY-kinase"/>
    <property type="match status" value="1"/>
</dbReference>
<evidence type="ECO:0000256" key="5">
    <source>
        <dbReference type="ARBA" id="ARBA00022777"/>
    </source>
</evidence>
<name>A0A951UHK0_9NOST</name>
<evidence type="ECO:0000256" key="6">
    <source>
        <dbReference type="ARBA" id="ARBA00022840"/>
    </source>
</evidence>
<dbReference type="PANTHER" id="PTHR32309:SF13">
    <property type="entry name" value="FERRIC ENTEROBACTIN TRANSPORT PROTEIN FEPE"/>
    <property type="match status" value="1"/>
</dbReference>
<sequence>MTLPIVKRYLIAFEKYKWIGLASFALIVAGSTVVAIQPEPPASYIANAALTYNRPPVLFSATGSEIQQQGQELNEQVLLSNTLIEAVAAKLNIKPKTIGANVVLVLPKKNPKTGQLESTILDLKYKDSDAKRATEVAQELMLAMVKLSGEINTGRLKAIIQKINERLPQAKLELQTAEKRLEQYDRRERPAILASENGSLLTAVTSSQNQQRQIQLTISGIDAQIRSLQNKLGLNVSQAYISSALSADPIIANLRSQIYQVESQIAVLRRDLRPEHPTMIQLQRQKQAAEELLQQRAVEVVGGGGTTAPLAGDVSNIRTRSNLDPARQQLANQMVALQTQKDTLQQQLIQQIREEARLRQAYSLIPNKQLERSRLEQEVTLKKAVYDKMQAKLADAKTAEAETVSSFSIAREPTIIADAVKPKSLPVTLGIGGFMGLVVGGGVVFLLGSLEGTFKTREDIRESLKQREVTLLGELPFIPVDDLPTEALPVILAADSPYLEFYEKFRSNVRRLGGKNLKILLITSTGKSEGKTTSAYNLGIASARAGKRTLIIETDLRSPSCCSSLKVTPDPDATIEPLRYYATLSECIRLVPDVENLYILPSPGPVRQSAAVIESSEMRRLMEDVRERYDLVILDSSPLSLSNDPLLIQPYSDAIVIVARPNYTQENMLGEAIDQLVESELGLLGAIINAADITVSLPQPIEKATDSSLGEKSEIIEDSEAEVPVISKNN</sequence>
<keyword evidence="5" id="KW-0418">Kinase</keyword>
<dbReference type="GO" id="GO:0005886">
    <property type="term" value="C:plasma membrane"/>
    <property type="evidence" value="ECO:0007669"/>
    <property type="project" value="TreeGrafter"/>
</dbReference>
<evidence type="ECO:0000256" key="4">
    <source>
        <dbReference type="ARBA" id="ARBA00022741"/>
    </source>
</evidence>
<dbReference type="InterPro" id="IPR005702">
    <property type="entry name" value="Wzc-like_C"/>
</dbReference>
<keyword evidence="4" id="KW-0547">Nucleotide-binding</keyword>
<keyword evidence="6" id="KW-0067">ATP-binding</keyword>
<dbReference type="InterPro" id="IPR050445">
    <property type="entry name" value="Bact_polysacc_biosynth/exp"/>
</dbReference>
<dbReference type="Gene3D" id="3.40.50.300">
    <property type="entry name" value="P-loop containing nucleotide triphosphate hydrolases"/>
    <property type="match status" value="1"/>
</dbReference>
<feature type="coiled-coil region" evidence="9">
    <location>
        <begin position="251"/>
        <end position="299"/>
    </location>
</feature>
<dbReference type="PANTHER" id="PTHR32309">
    <property type="entry name" value="TYROSINE-PROTEIN KINASE"/>
    <property type="match status" value="1"/>
</dbReference>
<dbReference type="SUPFAM" id="SSF52540">
    <property type="entry name" value="P-loop containing nucleoside triphosphate hydrolases"/>
    <property type="match status" value="1"/>
</dbReference>
<feature type="coiled-coil region" evidence="9">
    <location>
        <begin position="160"/>
        <end position="187"/>
    </location>
</feature>
<dbReference type="Proteomes" id="UP000715781">
    <property type="component" value="Unassembled WGS sequence"/>
</dbReference>
<dbReference type="EC" id="2.7.10.2" evidence="2"/>
<evidence type="ECO:0000313" key="13">
    <source>
        <dbReference type="Proteomes" id="UP000715781"/>
    </source>
</evidence>
<gene>
    <name evidence="12" type="ORF">KME32_13905</name>
</gene>
<evidence type="ECO:0000256" key="8">
    <source>
        <dbReference type="ARBA" id="ARBA00051245"/>
    </source>
</evidence>
<keyword evidence="9" id="KW-0175">Coiled coil</keyword>
<dbReference type="EMBL" id="JAHHHN010000007">
    <property type="protein sequence ID" value="MBW4562220.1"/>
    <property type="molecule type" value="Genomic_DNA"/>
</dbReference>
<comment type="caution">
    <text evidence="12">The sequence shown here is derived from an EMBL/GenBank/DDBJ whole genome shotgun (WGS) entry which is preliminary data.</text>
</comment>
<evidence type="ECO:0000313" key="12">
    <source>
        <dbReference type="EMBL" id="MBW4562220.1"/>
    </source>
</evidence>
<evidence type="ECO:0000256" key="3">
    <source>
        <dbReference type="ARBA" id="ARBA00022679"/>
    </source>
</evidence>
<dbReference type="GO" id="GO:0004713">
    <property type="term" value="F:protein tyrosine kinase activity"/>
    <property type="evidence" value="ECO:0007669"/>
    <property type="project" value="TreeGrafter"/>
</dbReference>
<reference evidence="12" key="1">
    <citation type="submission" date="2021-05" db="EMBL/GenBank/DDBJ databases">
        <authorList>
            <person name="Pietrasiak N."/>
            <person name="Ward R."/>
            <person name="Stajich J.E."/>
            <person name="Kurbessoian T."/>
        </authorList>
    </citation>
    <scope>NUCLEOTIDE SEQUENCE</scope>
    <source>
        <strain evidence="12">JT2-VF2</strain>
    </source>
</reference>
<evidence type="ECO:0000256" key="9">
    <source>
        <dbReference type="SAM" id="Coils"/>
    </source>
</evidence>
<proteinExistence type="inferred from homology"/>
<evidence type="ECO:0000256" key="2">
    <source>
        <dbReference type="ARBA" id="ARBA00011903"/>
    </source>
</evidence>
<dbReference type="InterPro" id="IPR027417">
    <property type="entry name" value="P-loop_NTPase"/>
</dbReference>
<feature type="coiled-coil region" evidence="9">
    <location>
        <begin position="327"/>
        <end position="361"/>
    </location>
</feature>
<dbReference type="InterPro" id="IPR025669">
    <property type="entry name" value="AAA_dom"/>
</dbReference>
<feature type="domain" description="AAA" evidence="11">
    <location>
        <begin position="530"/>
        <end position="663"/>
    </location>
</feature>
<evidence type="ECO:0000256" key="1">
    <source>
        <dbReference type="ARBA" id="ARBA00007316"/>
    </source>
</evidence>
<protein>
    <recommendedName>
        <fullName evidence="2">non-specific protein-tyrosine kinase</fullName>
        <ecNumber evidence="2">2.7.10.2</ecNumber>
    </recommendedName>
</protein>
<keyword evidence="10" id="KW-1133">Transmembrane helix</keyword>
<evidence type="ECO:0000259" key="11">
    <source>
        <dbReference type="Pfam" id="PF13614"/>
    </source>
</evidence>
<accession>A0A951UHK0</accession>
<evidence type="ECO:0000256" key="7">
    <source>
        <dbReference type="ARBA" id="ARBA00023137"/>
    </source>
</evidence>
<comment type="catalytic activity">
    <reaction evidence="8">
        <text>L-tyrosyl-[protein] + ATP = O-phospho-L-tyrosyl-[protein] + ADP + H(+)</text>
        <dbReference type="Rhea" id="RHEA:10596"/>
        <dbReference type="Rhea" id="RHEA-COMP:10136"/>
        <dbReference type="Rhea" id="RHEA-COMP:20101"/>
        <dbReference type="ChEBI" id="CHEBI:15378"/>
        <dbReference type="ChEBI" id="CHEBI:30616"/>
        <dbReference type="ChEBI" id="CHEBI:46858"/>
        <dbReference type="ChEBI" id="CHEBI:61978"/>
        <dbReference type="ChEBI" id="CHEBI:456216"/>
        <dbReference type="EC" id="2.7.10.2"/>
    </reaction>
</comment>
<evidence type="ECO:0000256" key="10">
    <source>
        <dbReference type="SAM" id="Phobius"/>
    </source>
</evidence>
<dbReference type="Pfam" id="PF13614">
    <property type="entry name" value="AAA_31"/>
    <property type="match status" value="1"/>
</dbReference>
<dbReference type="AlphaFoldDB" id="A0A951UHK0"/>
<keyword evidence="7" id="KW-0829">Tyrosine-protein kinase</keyword>
<organism evidence="12 13">
    <name type="scientific">Mojavia pulchra JT2-VF2</name>
    <dbReference type="NCBI Taxonomy" id="287848"/>
    <lineage>
        <taxon>Bacteria</taxon>
        <taxon>Bacillati</taxon>
        <taxon>Cyanobacteriota</taxon>
        <taxon>Cyanophyceae</taxon>
        <taxon>Nostocales</taxon>
        <taxon>Nostocaceae</taxon>
    </lineage>
</organism>
<comment type="similarity">
    <text evidence="1">Belongs to the CpsD/CapB family.</text>
</comment>
<feature type="transmembrane region" description="Helical" evidence="10">
    <location>
        <begin position="425"/>
        <end position="447"/>
    </location>
</feature>